<comment type="caution">
    <text evidence="2">The sequence shown here is derived from an EMBL/GenBank/DDBJ whole genome shotgun (WGS) entry which is preliminary data.</text>
</comment>
<name>A0AA39YFH4_9PEZI</name>
<evidence type="ECO:0000256" key="1">
    <source>
        <dbReference type="SAM" id="MobiDB-lite"/>
    </source>
</evidence>
<sequence>MRTWQQTVSPRWSRETAVTVPPVPCKGGPTVCFFDTLVLLVLQDPINCHGNFQSPAGRRATLFPSCLVCFSFGSLQRRSLASLGQAWVKKVSSWTRLGSGGIGIDQPGLRERGGFCRVLLFNPLNPYPGLVSGLPCRHHFRALVIRVCCRQALFSVCLPERRISGRPALRCIHAPSMPFSWGSSPNSYISRRCLSPSSPRSFPSAPFAWFCCPQVASSTPPTRFPWTPDCLCRHTGTVFASGCRRTAAGRITSCVVGLALLLRRAPSPPTPLLVLLVLLHIGRNTTEQGARSNLKLLRVCCCCSCVCAAGRCEDAAFPLSAARLIFMIAPPATGSYSLSKRPQSSLSQRDRHIHRSPACPP</sequence>
<dbReference type="EMBL" id="JAULSV010000002">
    <property type="protein sequence ID" value="KAK0651673.1"/>
    <property type="molecule type" value="Genomic_DNA"/>
</dbReference>
<protein>
    <submittedName>
        <fullName evidence="2">Uncharacterized protein</fullName>
    </submittedName>
</protein>
<feature type="region of interest" description="Disordered" evidence="1">
    <location>
        <begin position="335"/>
        <end position="361"/>
    </location>
</feature>
<evidence type="ECO:0000313" key="2">
    <source>
        <dbReference type="EMBL" id="KAK0651673.1"/>
    </source>
</evidence>
<reference evidence="2" key="1">
    <citation type="submission" date="2023-06" db="EMBL/GenBank/DDBJ databases">
        <title>Genome-scale phylogeny and comparative genomics of the fungal order Sordariales.</title>
        <authorList>
            <consortium name="Lawrence Berkeley National Laboratory"/>
            <person name="Hensen N."/>
            <person name="Bonometti L."/>
            <person name="Westerberg I."/>
            <person name="Brannstrom I.O."/>
            <person name="Guillou S."/>
            <person name="Cros-Aarteil S."/>
            <person name="Calhoun S."/>
            <person name="Haridas S."/>
            <person name="Kuo A."/>
            <person name="Mondo S."/>
            <person name="Pangilinan J."/>
            <person name="Riley R."/>
            <person name="Labutti K."/>
            <person name="Andreopoulos B."/>
            <person name="Lipzen A."/>
            <person name="Chen C."/>
            <person name="Yanf M."/>
            <person name="Daum C."/>
            <person name="Ng V."/>
            <person name="Clum A."/>
            <person name="Steindorff A."/>
            <person name="Ohm R."/>
            <person name="Martin F."/>
            <person name="Silar P."/>
            <person name="Natvig D."/>
            <person name="Lalanne C."/>
            <person name="Gautier V."/>
            <person name="Ament-Velasquez S.L."/>
            <person name="Kruys A."/>
            <person name="Hutchinson M.I."/>
            <person name="Powell A.J."/>
            <person name="Barry K."/>
            <person name="Miller A.N."/>
            <person name="Grigoriev I.V."/>
            <person name="Debuchy R."/>
            <person name="Gladieux P."/>
            <person name="Thoren M.H."/>
            <person name="Johannesson H."/>
        </authorList>
    </citation>
    <scope>NUCLEOTIDE SEQUENCE</scope>
    <source>
        <strain evidence="2">SMH2532-1</strain>
    </source>
</reference>
<organism evidence="2 3">
    <name type="scientific">Cercophora newfieldiana</name>
    <dbReference type="NCBI Taxonomy" id="92897"/>
    <lineage>
        <taxon>Eukaryota</taxon>
        <taxon>Fungi</taxon>
        <taxon>Dikarya</taxon>
        <taxon>Ascomycota</taxon>
        <taxon>Pezizomycotina</taxon>
        <taxon>Sordariomycetes</taxon>
        <taxon>Sordariomycetidae</taxon>
        <taxon>Sordariales</taxon>
        <taxon>Lasiosphaeriaceae</taxon>
        <taxon>Cercophora</taxon>
    </lineage>
</organism>
<proteinExistence type="predicted"/>
<dbReference type="Proteomes" id="UP001174936">
    <property type="component" value="Unassembled WGS sequence"/>
</dbReference>
<gene>
    <name evidence="2" type="ORF">B0T16DRAFT_84485</name>
</gene>
<dbReference type="AlphaFoldDB" id="A0AA39YFH4"/>
<accession>A0AA39YFH4</accession>
<evidence type="ECO:0000313" key="3">
    <source>
        <dbReference type="Proteomes" id="UP001174936"/>
    </source>
</evidence>
<feature type="compositionally biased region" description="Polar residues" evidence="1">
    <location>
        <begin position="335"/>
        <end position="347"/>
    </location>
</feature>
<keyword evidence="3" id="KW-1185">Reference proteome</keyword>